<keyword evidence="6 14" id="KW-0812">Transmembrane</keyword>
<feature type="transmembrane region" description="Helical" evidence="14">
    <location>
        <begin position="79"/>
        <end position="100"/>
    </location>
</feature>
<evidence type="ECO:0000313" key="16">
    <source>
        <dbReference type="Proteomes" id="UP000077654"/>
    </source>
</evidence>
<evidence type="ECO:0000256" key="13">
    <source>
        <dbReference type="ARBA" id="ARBA00032185"/>
    </source>
</evidence>
<dbReference type="InterPro" id="IPR050968">
    <property type="entry name" value="Cytochrome_c_oxidase_bac_sub4"/>
</dbReference>
<keyword evidence="8 14" id="KW-0472">Membrane</keyword>
<dbReference type="STRING" id="118110.XW81_02135"/>
<evidence type="ECO:0000256" key="4">
    <source>
        <dbReference type="ARBA" id="ARBA00014689"/>
    </source>
</evidence>
<dbReference type="GO" id="GO:0019646">
    <property type="term" value="P:aerobic electron transport chain"/>
    <property type="evidence" value="ECO:0007669"/>
    <property type="project" value="TreeGrafter"/>
</dbReference>
<dbReference type="InterPro" id="IPR005171">
    <property type="entry name" value="Cyt_c_oxidase_su4_prok"/>
</dbReference>
<dbReference type="PANTHER" id="PTHR36835">
    <property type="entry name" value="CYTOCHROME BO(3) UBIQUINOL OXIDASE SUBUNIT 4"/>
    <property type="match status" value="1"/>
</dbReference>
<evidence type="ECO:0000256" key="3">
    <source>
        <dbReference type="ARBA" id="ARBA00011700"/>
    </source>
</evidence>
<evidence type="ECO:0000256" key="9">
    <source>
        <dbReference type="ARBA" id="ARBA00025694"/>
    </source>
</evidence>
<name>A0A172WDW7_BUCSC</name>
<dbReference type="RefSeq" id="WP_075474303.1">
    <property type="nucleotide sequence ID" value="NZ_CP011299.1"/>
</dbReference>
<comment type="subunit">
    <text evidence="3">Heterooctamer of two A chains, two B chains, two C chains and two D chains.</text>
</comment>
<proteinExistence type="inferred from homology"/>
<organism evidence="15 16">
    <name type="scientific">Buchnera aphidicola subsp. Schlechtendalia chinensis</name>
    <dbReference type="NCBI Taxonomy" id="118110"/>
    <lineage>
        <taxon>Bacteria</taxon>
        <taxon>Pseudomonadati</taxon>
        <taxon>Pseudomonadota</taxon>
        <taxon>Gammaproteobacteria</taxon>
        <taxon>Enterobacterales</taxon>
        <taxon>Erwiniaceae</taxon>
        <taxon>Buchnera</taxon>
    </lineage>
</organism>
<dbReference type="GO" id="GO:0005886">
    <property type="term" value="C:plasma membrane"/>
    <property type="evidence" value="ECO:0007669"/>
    <property type="project" value="UniProtKB-SubCell"/>
</dbReference>
<reference evidence="15 16" key="1">
    <citation type="submission" date="2015-04" db="EMBL/GenBank/DDBJ databases">
        <title>Buchnera aphidicola assembly.</title>
        <authorList>
            <person name="Zhang Y."/>
        </authorList>
    </citation>
    <scope>NUCLEOTIDE SEQUENCE [LARGE SCALE GENOMIC DNA]</scope>
    <source>
        <strain evidence="15 16">SC</strain>
    </source>
</reference>
<keyword evidence="5" id="KW-1003">Cell membrane</keyword>
<protein>
    <recommendedName>
        <fullName evidence="4">Cytochrome bo(3) ubiquinol oxidase subunit 4</fullName>
    </recommendedName>
    <alternativeName>
        <fullName evidence="13">Cytochrome o ubiquinol oxidase subunit 4</fullName>
    </alternativeName>
    <alternativeName>
        <fullName evidence="10">Oxidase bo(3) subunit 4</fullName>
    </alternativeName>
    <alternativeName>
        <fullName evidence="11">Ubiquinol oxidase polypeptide IV</fullName>
    </alternativeName>
    <alternativeName>
        <fullName evidence="12">Ubiquinol oxidase subunit 4</fullName>
    </alternativeName>
</protein>
<evidence type="ECO:0000256" key="12">
    <source>
        <dbReference type="ARBA" id="ARBA00031887"/>
    </source>
</evidence>
<keyword evidence="16" id="KW-1185">Reference proteome</keyword>
<dbReference type="GO" id="GO:0015990">
    <property type="term" value="P:electron transport coupled proton transport"/>
    <property type="evidence" value="ECO:0007669"/>
    <property type="project" value="TreeGrafter"/>
</dbReference>
<evidence type="ECO:0000256" key="11">
    <source>
        <dbReference type="ARBA" id="ARBA00030211"/>
    </source>
</evidence>
<dbReference type="AlphaFoldDB" id="A0A172WDW7"/>
<feature type="transmembrane region" description="Helical" evidence="14">
    <location>
        <begin position="48"/>
        <end position="67"/>
    </location>
</feature>
<evidence type="ECO:0000256" key="1">
    <source>
        <dbReference type="ARBA" id="ARBA00004651"/>
    </source>
</evidence>
<dbReference type="Pfam" id="PF03626">
    <property type="entry name" value="COX4_pro"/>
    <property type="match status" value="1"/>
</dbReference>
<dbReference type="GO" id="GO:0009319">
    <property type="term" value="C:cytochrome o ubiquinol oxidase complex"/>
    <property type="evidence" value="ECO:0007669"/>
    <property type="project" value="TreeGrafter"/>
</dbReference>
<evidence type="ECO:0000256" key="10">
    <source>
        <dbReference type="ARBA" id="ARBA00030071"/>
    </source>
</evidence>
<sequence>MICSCLRKVLNSKSKYLFQFLKFLTLIILTILPFFLVIKQIFFKELTYFLVTLCLMIQVLIHIKYFLHLNFSKKYKWNIISIVFTFLISIIIFFGSYWVMKNLNHNLYIKIV</sequence>
<evidence type="ECO:0000256" key="8">
    <source>
        <dbReference type="ARBA" id="ARBA00023136"/>
    </source>
</evidence>
<evidence type="ECO:0000256" key="14">
    <source>
        <dbReference type="SAM" id="Phobius"/>
    </source>
</evidence>
<feature type="transmembrane region" description="Helical" evidence="14">
    <location>
        <begin position="20"/>
        <end position="42"/>
    </location>
</feature>
<dbReference type="GO" id="GO:0015078">
    <property type="term" value="F:proton transmembrane transporter activity"/>
    <property type="evidence" value="ECO:0007669"/>
    <property type="project" value="TreeGrafter"/>
</dbReference>
<evidence type="ECO:0000256" key="6">
    <source>
        <dbReference type="ARBA" id="ARBA00022692"/>
    </source>
</evidence>
<comment type="subcellular location">
    <subcellularLocation>
        <location evidence="1">Cell membrane</location>
        <topology evidence="1">Multi-pass membrane protein</topology>
    </subcellularLocation>
</comment>
<dbReference type="GO" id="GO:0009486">
    <property type="term" value="F:cytochrome bo3 ubiquinol oxidase activity"/>
    <property type="evidence" value="ECO:0007669"/>
    <property type="project" value="TreeGrafter"/>
</dbReference>
<evidence type="ECO:0000256" key="2">
    <source>
        <dbReference type="ARBA" id="ARBA00008079"/>
    </source>
</evidence>
<dbReference type="Proteomes" id="UP000077654">
    <property type="component" value="Chromosome"/>
</dbReference>
<gene>
    <name evidence="15" type="ORF">XW81_02135</name>
</gene>
<accession>A0A172WDW7</accession>
<comment type="similarity">
    <text evidence="2">Belongs to the cytochrome c oxidase bacterial subunit 4 family.</text>
</comment>
<dbReference type="PANTHER" id="PTHR36835:SF1">
    <property type="entry name" value="CYTOCHROME BO(3) UBIQUINOL OXIDASE SUBUNIT 4"/>
    <property type="match status" value="1"/>
</dbReference>
<evidence type="ECO:0000313" key="15">
    <source>
        <dbReference type="EMBL" id="ANF17180.1"/>
    </source>
</evidence>
<dbReference type="OrthoDB" id="2375888at2"/>
<evidence type="ECO:0000256" key="5">
    <source>
        <dbReference type="ARBA" id="ARBA00022475"/>
    </source>
</evidence>
<dbReference type="EMBL" id="CP011299">
    <property type="protein sequence ID" value="ANF17180.1"/>
    <property type="molecule type" value="Genomic_DNA"/>
</dbReference>
<comment type="function">
    <text evidence="9">Cytochrome bo(3) ubiquinol terminal oxidase is the component of the aerobic respiratory chain of E.coli that predominates when cells are grown at high aeration. Has proton pump activity across the membrane in addition to electron transfer, pumping 2 protons/electron.</text>
</comment>
<dbReference type="PATRIC" id="fig|118110.3.peg.426"/>
<evidence type="ECO:0000256" key="7">
    <source>
        <dbReference type="ARBA" id="ARBA00022989"/>
    </source>
</evidence>
<keyword evidence="7 14" id="KW-1133">Transmembrane helix</keyword>